<dbReference type="EMBL" id="WVUD01000028">
    <property type="protein sequence ID" value="MYL84299.1"/>
    <property type="molecule type" value="Genomic_DNA"/>
</dbReference>
<dbReference type="AlphaFoldDB" id="A0A7C9IPN0"/>
<accession>A0A7C9IPN0</accession>
<protein>
    <recommendedName>
        <fullName evidence="1">Peptidase C39-like domain-containing protein</fullName>
    </recommendedName>
</protein>
<reference evidence="2 3" key="1">
    <citation type="submission" date="2020-01" db="EMBL/GenBank/DDBJ databases">
        <title>Genome sequence of Desulfovibrio aerotolerans DSM 16695(T).</title>
        <authorList>
            <person name="Karnachuk O."/>
            <person name="Avakyan M."/>
            <person name="Mardanov A."/>
            <person name="Kadnikov V."/>
            <person name="Ravin N."/>
        </authorList>
    </citation>
    <scope>NUCLEOTIDE SEQUENCE [LARGE SCALE GENOMIC DNA]</scope>
    <source>
        <strain evidence="2 3">DSM 16695</strain>
    </source>
</reference>
<proteinExistence type="predicted"/>
<evidence type="ECO:0000313" key="3">
    <source>
        <dbReference type="Proteomes" id="UP000482487"/>
    </source>
</evidence>
<dbReference type="InterPro" id="IPR039564">
    <property type="entry name" value="Peptidase_C39-like"/>
</dbReference>
<dbReference type="RefSeq" id="WP_160962191.1">
    <property type="nucleotide sequence ID" value="NZ_WVUD01000028.1"/>
</dbReference>
<name>A0A7C9IPN0_9BACT</name>
<comment type="caution">
    <text evidence="2">The sequence shown here is derived from an EMBL/GenBank/DDBJ whole genome shotgun (WGS) entry which is preliminary data.</text>
</comment>
<dbReference type="Pfam" id="PF13529">
    <property type="entry name" value="Peptidase_C39_2"/>
    <property type="match status" value="1"/>
</dbReference>
<evidence type="ECO:0000259" key="1">
    <source>
        <dbReference type="Pfam" id="PF13529"/>
    </source>
</evidence>
<organism evidence="2 3">
    <name type="scientific">Solidesulfovibrio aerotolerans</name>
    <dbReference type="NCBI Taxonomy" id="295255"/>
    <lineage>
        <taxon>Bacteria</taxon>
        <taxon>Pseudomonadati</taxon>
        <taxon>Thermodesulfobacteriota</taxon>
        <taxon>Desulfovibrionia</taxon>
        <taxon>Desulfovibrionales</taxon>
        <taxon>Desulfovibrionaceae</taxon>
        <taxon>Solidesulfovibrio</taxon>
    </lineage>
</organism>
<keyword evidence="3" id="KW-1185">Reference proteome</keyword>
<feature type="domain" description="Peptidase C39-like" evidence="1">
    <location>
        <begin position="264"/>
        <end position="329"/>
    </location>
</feature>
<sequence>MNPRQPVRSRSSLGMLLSILVVCFAVLGYATAIAVAQEVVFDRSQAAMETTIATPNITVNQWTMEGMPPLDETIINGPPTPPEGFEAQRAVVNLDKVNASTVTLTTPAFNWVFGCSSVSAAMIAGYYDRNGYPNIYTGPTNGGVMPLDNSSWPTWSDGYATYPNLPLAASHQGVDGRASKGSIDDYWVKYNSSASDPYITGGWTQHTWSDAIGDYMKTSQSAYSNTDGSTTFWNYTSSSTRLTCDQMVTQNLTNDGTYGRKLFYQARGYTVTDCYNQKTDNTVSGGFSFSQYKAEIDAGRPVMINVTGHTMVGVGYDSATNTVYLHDTWDYNTHSMAWGGSYSGMTMLSVSIVNISGAPTTTTTPAPWLGLLFSANQ</sequence>
<evidence type="ECO:0000313" key="2">
    <source>
        <dbReference type="EMBL" id="MYL84299.1"/>
    </source>
</evidence>
<dbReference type="Proteomes" id="UP000482487">
    <property type="component" value="Unassembled WGS sequence"/>
</dbReference>
<gene>
    <name evidence="2" type="ORF">GTA51_14300</name>
</gene>
<dbReference type="OrthoDB" id="5432800at2"/>